<name>A0A347ZWG5_9CHLR</name>
<keyword evidence="7 10" id="KW-0067">ATP-binding</keyword>
<evidence type="ECO:0000256" key="9">
    <source>
        <dbReference type="ARBA" id="ARBA00048090"/>
    </source>
</evidence>
<dbReference type="EMBL" id="QUMS01000005">
    <property type="protein sequence ID" value="REG05389.1"/>
    <property type="molecule type" value="Genomic_DNA"/>
</dbReference>
<keyword evidence="5 10" id="KW-0547">Nucleotide-binding</keyword>
<dbReference type="InterPro" id="IPR031322">
    <property type="entry name" value="Shikimate/glucono_kinase"/>
</dbReference>
<dbReference type="GO" id="GO:0005524">
    <property type="term" value="F:ATP binding"/>
    <property type="evidence" value="ECO:0007669"/>
    <property type="project" value="UniProtKB-KW"/>
</dbReference>
<evidence type="ECO:0000313" key="12">
    <source>
        <dbReference type="Proteomes" id="UP000256388"/>
    </source>
</evidence>
<dbReference type="PANTHER" id="PTHR43442:SF3">
    <property type="entry name" value="GLUCONOKINASE-RELATED"/>
    <property type="match status" value="1"/>
</dbReference>
<accession>A0A347ZWG5</accession>
<evidence type="ECO:0000256" key="1">
    <source>
        <dbReference type="ARBA" id="ARBA00004761"/>
    </source>
</evidence>
<dbReference type="GO" id="GO:0019521">
    <property type="term" value="P:D-gluconate metabolic process"/>
    <property type="evidence" value="ECO:0007669"/>
    <property type="project" value="UniProtKB-KW"/>
</dbReference>
<gene>
    <name evidence="11" type="ORF">DFR64_2789</name>
</gene>
<dbReference type="AlphaFoldDB" id="A0A347ZWG5"/>
<evidence type="ECO:0000313" key="11">
    <source>
        <dbReference type="EMBL" id="REG05389.1"/>
    </source>
</evidence>
<dbReference type="NCBIfam" id="TIGR01313">
    <property type="entry name" value="therm_gnt_kin"/>
    <property type="match status" value="1"/>
</dbReference>
<dbReference type="PANTHER" id="PTHR43442">
    <property type="entry name" value="GLUCONOKINASE-RELATED"/>
    <property type="match status" value="1"/>
</dbReference>
<evidence type="ECO:0000256" key="4">
    <source>
        <dbReference type="ARBA" id="ARBA00022679"/>
    </source>
</evidence>
<keyword evidence="12" id="KW-1185">Reference proteome</keyword>
<comment type="catalytic activity">
    <reaction evidence="9 10">
        <text>D-gluconate + ATP = 6-phospho-D-gluconate + ADP + H(+)</text>
        <dbReference type="Rhea" id="RHEA:19433"/>
        <dbReference type="ChEBI" id="CHEBI:15378"/>
        <dbReference type="ChEBI" id="CHEBI:18391"/>
        <dbReference type="ChEBI" id="CHEBI:30616"/>
        <dbReference type="ChEBI" id="CHEBI:58759"/>
        <dbReference type="ChEBI" id="CHEBI:456216"/>
        <dbReference type="EC" id="2.7.1.12"/>
    </reaction>
</comment>
<keyword evidence="4 10" id="KW-0808">Transferase</keyword>
<evidence type="ECO:0000256" key="5">
    <source>
        <dbReference type="ARBA" id="ARBA00022741"/>
    </source>
</evidence>
<dbReference type="CDD" id="cd02021">
    <property type="entry name" value="GntK"/>
    <property type="match status" value="1"/>
</dbReference>
<dbReference type="GO" id="GO:0046316">
    <property type="term" value="F:gluconokinase activity"/>
    <property type="evidence" value="ECO:0007669"/>
    <property type="project" value="UniProtKB-EC"/>
</dbReference>
<dbReference type="Proteomes" id="UP000256388">
    <property type="component" value="Unassembled WGS sequence"/>
</dbReference>
<comment type="pathway">
    <text evidence="1">Carbohydrate acid metabolism.</text>
</comment>
<organism evidence="11 12">
    <name type="scientific">Pelolinea submarina</name>
    <dbReference type="NCBI Taxonomy" id="913107"/>
    <lineage>
        <taxon>Bacteria</taxon>
        <taxon>Bacillati</taxon>
        <taxon>Chloroflexota</taxon>
        <taxon>Anaerolineae</taxon>
        <taxon>Anaerolineales</taxon>
        <taxon>Anaerolineaceae</taxon>
        <taxon>Pelolinea</taxon>
    </lineage>
</organism>
<comment type="similarity">
    <text evidence="2 10">Belongs to the gluconokinase GntK/GntV family.</text>
</comment>
<dbReference type="Pfam" id="PF01202">
    <property type="entry name" value="SKI"/>
    <property type="match status" value="1"/>
</dbReference>
<evidence type="ECO:0000256" key="10">
    <source>
        <dbReference type="RuleBase" id="RU363066"/>
    </source>
</evidence>
<reference evidence="11 12" key="1">
    <citation type="submission" date="2018-08" db="EMBL/GenBank/DDBJ databases">
        <title>Genomic Encyclopedia of Type Strains, Phase IV (KMG-IV): sequencing the most valuable type-strain genomes for metagenomic binning, comparative biology and taxonomic classification.</title>
        <authorList>
            <person name="Goeker M."/>
        </authorList>
    </citation>
    <scope>NUCLEOTIDE SEQUENCE [LARGE SCALE GENOMIC DNA]</scope>
    <source>
        <strain evidence="11 12">DSM 23923</strain>
    </source>
</reference>
<evidence type="ECO:0000256" key="3">
    <source>
        <dbReference type="ARBA" id="ARBA00012054"/>
    </source>
</evidence>
<evidence type="ECO:0000256" key="8">
    <source>
        <dbReference type="ARBA" id="ARBA00023064"/>
    </source>
</evidence>
<dbReference type="GO" id="GO:0005737">
    <property type="term" value="C:cytoplasm"/>
    <property type="evidence" value="ECO:0007669"/>
    <property type="project" value="TreeGrafter"/>
</dbReference>
<keyword evidence="8" id="KW-0311">Gluconate utilization</keyword>
<comment type="caution">
    <text evidence="11">The sequence shown here is derived from an EMBL/GenBank/DDBJ whole genome shotgun (WGS) entry which is preliminary data.</text>
</comment>
<dbReference type="SUPFAM" id="SSF52540">
    <property type="entry name" value="P-loop containing nucleoside triphosphate hydrolases"/>
    <property type="match status" value="1"/>
</dbReference>
<proteinExistence type="inferred from homology"/>
<evidence type="ECO:0000256" key="6">
    <source>
        <dbReference type="ARBA" id="ARBA00022777"/>
    </source>
</evidence>
<protein>
    <recommendedName>
        <fullName evidence="3 10">Gluconokinase</fullName>
        <ecNumber evidence="3 10">2.7.1.12</ecNumber>
    </recommendedName>
</protein>
<dbReference type="EC" id="2.7.1.12" evidence="3 10"/>
<evidence type="ECO:0000256" key="2">
    <source>
        <dbReference type="ARBA" id="ARBA00008420"/>
    </source>
</evidence>
<sequence>MPDNPPCQFTAVILMGVSGSGKTTIGQLLAAQSGCDFIEGDDYHPPKNVFKMANGIPLSDADRQPWLTSLHEVLYAHAQTQRSVLLACSALKQNYRQTLAAGIPNTHFIYLKGDYGLIAQRLAERPNHYMKAGMLASQFETLQEPEDALVVDIAQSPQIICRIVREYLDRD</sequence>
<dbReference type="InterPro" id="IPR027417">
    <property type="entry name" value="P-loop_NTPase"/>
</dbReference>
<dbReference type="RefSeq" id="WP_198418369.1">
    <property type="nucleotide sequence ID" value="NZ_AP018437.1"/>
</dbReference>
<dbReference type="FunFam" id="3.40.50.300:FF:000522">
    <property type="entry name" value="Gluconokinase"/>
    <property type="match status" value="1"/>
</dbReference>
<dbReference type="Gene3D" id="3.40.50.300">
    <property type="entry name" value="P-loop containing nucleotide triphosphate hydrolases"/>
    <property type="match status" value="1"/>
</dbReference>
<dbReference type="InterPro" id="IPR006001">
    <property type="entry name" value="Therm_gnt_kin"/>
</dbReference>
<keyword evidence="6 10" id="KW-0418">Kinase</keyword>
<evidence type="ECO:0000256" key="7">
    <source>
        <dbReference type="ARBA" id="ARBA00022840"/>
    </source>
</evidence>